<feature type="non-terminal residue" evidence="5">
    <location>
        <position position="124"/>
    </location>
</feature>
<protein>
    <recommendedName>
        <fullName evidence="4">HTH gntR-type domain-containing protein</fullName>
    </recommendedName>
</protein>
<dbReference type="GO" id="GO:0003677">
    <property type="term" value="F:DNA binding"/>
    <property type="evidence" value="ECO:0007669"/>
    <property type="project" value="UniProtKB-KW"/>
</dbReference>
<gene>
    <name evidence="5" type="ORF">PAT3040_01717</name>
</gene>
<feature type="domain" description="HTH gntR-type" evidence="4">
    <location>
        <begin position="25"/>
        <end position="92"/>
    </location>
</feature>
<dbReference type="CDD" id="cd07377">
    <property type="entry name" value="WHTH_GntR"/>
    <property type="match status" value="1"/>
</dbReference>
<keyword evidence="6" id="KW-1185">Reference proteome</keyword>
<evidence type="ECO:0000256" key="1">
    <source>
        <dbReference type="ARBA" id="ARBA00023015"/>
    </source>
</evidence>
<keyword evidence="2" id="KW-0238">DNA-binding</keyword>
<organism evidence="5 6">
    <name type="scientific">Paenibacillus agaridevorans</name>
    <dbReference type="NCBI Taxonomy" id="171404"/>
    <lineage>
        <taxon>Bacteria</taxon>
        <taxon>Bacillati</taxon>
        <taxon>Bacillota</taxon>
        <taxon>Bacilli</taxon>
        <taxon>Bacillales</taxon>
        <taxon>Paenibacillaceae</taxon>
        <taxon>Paenibacillus</taxon>
    </lineage>
</organism>
<evidence type="ECO:0000313" key="5">
    <source>
        <dbReference type="EMBL" id="GBG07169.1"/>
    </source>
</evidence>
<evidence type="ECO:0000313" key="6">
    <source>
        <dbReference type="Proteomes" id="UP000245202"/>
    </source>
</evidence>
<dbReference type="AlphaFoldDB" id="A0A2R5END5"/>
<dbReference type="InterPro" id="IPR036388">
    <property type="entry name" value="WH-like_DNA-bd_sf"/>
</dbReference>
<comment type="caution">
    <text evidence="5">The sequence shown here is derived from an EMBL/GenBank/DDBJ whole genome shotgun (WGS) entry which is preliminary data.</text>
</comment>
<sequence length="124" mass="13998">MKVIKIMFNILLISEGNNIKMKKNNPLYINVANFVKEQIRTQKLNPGEKIYEEELQKQFNVSHITTKKALSVLVDQNLIVRVPGRGTFVTSDIELGQDDANPATTPTIVFLLPLTEKGINVFTN</sequence>
<dbReference type="Gene3D" id="1.10.10.10">
    <property type="entry name" value="Winged helix-like DNA-binding domain superfamily/Winged helix DNA-binding domain"/>
    <property type="match status" value="1"/>
</dbReference>
<dbReference type="PANTHER" id="PTHR44846">
    <property type="entry name" value="MANNOSYL-D-GLYCERATE TRANSPORT/METABOLISM SYSTEM REPRESSOR MNGR-RELATED"/>
    <property type="match status" value="1"/>
</dbReference>
<dbReference type="InterPro" id="IPR000524">
    <property type="entry name" value="Tscrpt_reg_HTH_GntR"/>
</dbReference>
<dbReference type="PROSITE" id="PS50949">
    <property type="entry name" value="HTH_GNTR"/>
    <property type="match status" value="1"/>
</dbReference>
<dbReference type="GO" id="GO:0045892">
    <property type="term" value="P:negative regulation of DNA-templated transcription"/>
    <property type="evidence" value="ECO:0007669"/>
    <property type="project" value="TreeGrafter"/>
</dbReference>
<accession>A0A2R5END5</accession>
<dbReference type="Proteomes" id="UP000245202">
    <property type="component" value="Unassembled WGS sequence"/>
</dbReference>
<dbReference type="InterPro" id="IPR036390">
    <property type="entry name" value="WH_DNA-bd_sf"/>
</dbReference>
<evidence type="ECO:0000256" key="3">
    <source>
        <dbReference type="ARBA" id="ARBA00023163"/>
    </source>
</evidence>
<dbReference type="SMART" id="SM00345">
    <property type="entry name" value="HTH_GNTR"/>
    <property type="match status" value="1"/>
</dbReference>
<proteinExistence type="predicted"/>
<evidence type="ECO:0000259" key="4">
    <source>
        <dbReference type="PROSITE" id="PS50949"/>
    </source>
</evidence>
<evidence type="ECO:0000256" key="2">
    <source>
        <dbReference type="ARBA" id="ARBA00023125"/>
    </source>
</evidence>
<dbReference type="GO" id="GO:0003700">
    <property type="term" value="F:DNA-binding transcription factor activity"/>
    <property type="evidence" value="ECO:0007669"/>
    <property type="project" value="InterPro"/>
</dbReference>
<keyword evidence="3" id="KW-0804">Transcription</keyword>
<keyword evidence="1" id="KW-0805">Transcription regulation</keyword>
<dbReference type="InterPro" id="IPR050679">
    <property type="entry name" value="Bact_HTH_transcr_reg"/>
</dbReference>
<dbReference type="EMBL" id="BDQX01000078">
    <property type="protein sequence ID" value="GBG07169.1"/>
    <property type="molecule type" value="Genomic_DNA"/>
</dbReference>
<dbReference type="SUPFAM" id="SSF46785">
    <property type="entry name" value="Winged helix' DNA-binding domain"/>
    <property type="match status" value="1"/>
</dbReference>
<dbReference type="PANTHER" id="PTHR44846:SF1">
    <property type="entry name" value="MANNOSYL-D-GLYCERATE TRANSPORT_METABOLISM SYSTEM REPRESSOR MNGR-RELATED"/>
    <property type="match status" value="1"/>
</dbReference>
<reference evidence="5 6" key="1">
    <citation type="submission" date="2017-08" db="EMBL/GenBank/DDBJ databases">
        <title>Substantial Increase in Enzyme Production by Combined Drug-Resistance Mutations in Paenibacillus agaridevorans.</title>
        <authorList>
            <person name="Tanaka Y."/>
            <person name="Funane K."/>
            <person name="Hosaka T."/>
            <person name="Shiwa Y."/>
            <person name="Fujita N."/>
            <person name="Miyazaki T."/>
            <person name="Yoshikawa H."/>
            <person name="Murakami K."/>
            <person name="Kasahara K."/>
            <person name="Inaoka T."/>
            <person name="Hiraga Y."/>
            <person name="Ochi K."/>
        </authorList>
    </citation>
    <scope>NUCLEOTIDE SEQUENCE [LARGE SCALE GENOMIC DNA]</scope>
    <source>
        <strain evidence="5 6">T-3040</strain>
    </source>
</reference>
<dbReference type="Pfam" id="PF00392">
    <property type="entry name" value="GntR"/>
    <property type="match status" value="1"/>
</dbReference>
<name>A0A2R5END5_9BACL</name>